<gene>
    <name evidence="3" type="ORF">F1B92_05535</name>
</gene>
<dbReference type="RefSeq" id="WP_154570898.1">
    <property type="nucleotide sequence ID" value="NZ_VWSJ01000021.1"/>
</dbReference>
<dbReference type="PANTHER" id="PTHR12835:SF5">
    <property type="entry name" value="BIOTIN--PROTEIN LIGASE"/>
    <property type="match status" value="1"/>
</dbReference>
<dbReference type="PANTHER" id="PTHR12835">
    <property type="entry name" value="BIOTIN PROTEIN LIGASE"/>
    <property type="match status" value="1"/>
</dbReference>
<evidence type="ECO:0000313" key="4">
    <source>
        <dbReference type="Proteomes" id="UP000476338"/>
    </source>
</evidence>
<accession>A0A6L5WHH7</accession>
<dbReference type="InterPro" id="IPR045864">
    <property type="entry name" value="aa-tRNA-synth_II/BPL/LPL"/>
</dbReference>
<dbReference type="NCBIfam" id="NF006294">
    <property type="entry name" value="PRK08477.1"/>
    <property type="match status" value="1"/>
</dbReference>
<evidence type="ECO:0000259" key="2">
    <source>
        <dbReference type="PROSITE" id="PS51733"/>
    </source>
</evidence>
<dbReference type="EMBL" id="VWSJ01000021">
    <property type="protein sequence ID" value="MSN96630.1"/>
    <property type="molecule type" value="Genomic_DNA"/>
</dbReference>
<protein>
    <submittedName>
        <fullName evidence="3">Biotin--[acetyl-CoA-carboxylase] ligase</fullName>
        <ecNumber evidence="3">6.3.4.15</ecNumber>
    </submittedName>
</protein>
<dbReference type="InterPro" id="IPR004408">
    <property type="entry name" value="Biotin_CoA_COase_ligase"/>
</dbReference>
<dbReference type="GO" id="GO:0005737">
    <property type="term" value="C:cytoplasm"/>
    <property type="evidence" value="ECO:0007669"/>
    <property type="project" value="TreeGrafter"/>
</dbReference>
<keyword evidence="1 3" id="KW-0436">Ligase</keyword>
<reference evidence="3 4" key="2">
    <citation type="submission" date="2020-03" db="EMBL/GenBank/DDBJ databases">
        <title>Campylobacter portucalensis sp. nov., a new species of Campylobacter isolated from the reproductive tract of bulls.</title>
        <authorList>
            <person name="Silva M.F."/>
            <person name="Pereira G."/>
            <person name="Carneiro C."/>
            <person name="Hemphill A."/>
            <person name="Mateus L."/>
            <person name="Lopes-Da-Costa L."/>
            <person name="Silva E."/>
        </authorList>
    </citation>
    <scope>NUCLEOTIDE SEQUENCE [LARGE SCALE GENOMIC DNA]</scope>
    <source>
        <strain evidence="3 4">FMV-PI01</strain>
    </source>
</reference>
<dbReference type="SUPFAM" id="SSF55681">
    <property type="entry name" value="Class II aaRS and biotin synthetases"/>
    <property type="match status" value="1"/>
</dbReference>
<keyword evidence="4" id="KW-1185">Reference proteome</keyword>
<dbReference type="EC" id="6.3.4.15" evidence="3"/>
<proteinExistence type="predicted"/>
<dbReference type="NCBIfam" id="TIGR00121">
    <property type="entry name" value="birA_ligase"/>
    <property type="match status" value="1"/>
</dbReference>
<dbReference type="Proteomes" id="UP000476338">
    <property type="component" value="Unassembled WGS sequence"/>
</dbReference>
<reference evidence="3 4" key="1">
    <citation type="submission" date="2019-09" db="EMBL/GenBank/DDBJ databases">
        <authorList>
            <person name="Silva M."/>
            <person name="Pereira G."/>
            <person name="Lopes-Da-Costa L."/>
            <person name="Silva E."/>
        </authorList>
    </citation>
    <scope>NUCLEOTIDE SEQUENCE [LARGE SCALE GENOMIC DNA]</scope>
    <source>
        <strain evidence="3 4">FMV-PI01</strain>
    </source>
</reference>
<dbReference type="Gene3D" id="3.30.930.10">
    <property type="entry name" value="Bira Bifunctional Protein, Domain 2"/>
    <property type="match status" value="1"/>
</dbReference>
<name>A0A6L5WHH7_9BACT</name>
<dbReference type="GO" id="GO:0004077">
    <property type="term" value="F:biotin--[biotin carboxyl-carrier protein] ligase activity"/>
    <property type="evidence" value="ECO:0007669"/>
    <property type="project" value="UniProtKB-EC"/>
</dbReference>
<evidence type="ECO:0000313" key="3">
    <source>
        <dbReference type="EMBL" id="MSN96630.1"/>
    </source>
</evidence>
<comment type="caution">
    <text evidence="3">The sequence shown here is derived from an EMBL/GenBank/DDBJ whole genome shotgun (WGS) entry which is preliminary data.</text>
</comment>
<sequence length="214" mass="24440">MINFVIKSVDESISTQSELIENLKNGIINPPFALIAKKQIKGYGSRGNEWKSDEGNLYFSFCIDEKDLSSTIPPPSFSIYFAFLMKEFLSTKGSKIWLKWPNDFYLNNKKIGGVITTKIKTTYVCGIGLNLTNSPDYAGVLDINITPNEVVFGFLNILKNKIPWKQIFSKFVVEFELSKKFYTNINGNKFHLNNANLYEDGSIMINNKRVYSLR</sequence>
<dbReference type="Pfam" id="PF03099">
    <property type="entry name" value="BPL_LplA_LipB"/>
    <property type="match status" value="1"/>
</dbReference>
<dbReference type="PROSITE" id="PS51733">
    <property type="entry name" value="BPL_LPL_CATALYTIC"/>
    <property type="match status" value="1"/>
</dbReference>
<evidence type="ECO:0000256" key="1">
    <source>
        <dbReference type="ARBA" id="ARBA00022598"/>
    </source>
</evidence>
<dbReference type="InterPro" id="IPR004143">
    <property type="entry name" value="BPL_LPL_catalytic"/>
</dbReference>
<organism evidence="3 4">
    <name type="scientific">Campylobacter portucalensis</name>
    <dbReference type="NCBI Taxonomy" id="2608384"/>
    <lineage>
        <taxon>Bacteria</taxon>
        <taxon>Pseudomonadati</taxon>
        <taxon>Campylobacterota</taxon>
        <taxon>Epsilonproteobacteria</taxon>
        <taxon>Campylobacterales</taxon>
        <taxon>Campylobacteraceae</taxon>
        <taxon>Campylobacter</taxon>
    </lineage>
</organism>
<dbReference type="AlphaFoldDB" id="A0A6L5WHH7"/>
<feature type="domain" description="BPL/LPL catalytic" evidence="2">
    <location>
        <begin position="1"/>
        <end position="183"/>
    </location>
</feature>